<dbReference type="OrthoDB" id="1717591at2759"/>
<dbReference type="PROSITE" id="PS51182">
    <property type="entry name" value="C2_TENSIN"/>
    <property type="match status" value="1"/>
</dbReference>
<feature type="region of interest" description="Disordered" evidence="2">
    <location>
        <begin position="322"/>
        <end position="455"/>
    </location>
</feature>
<feature type="region of interest" description="Disordered" evidence="2">
    <location>
        <begin position="617"/>
        <end position="653"/>
    </location>
</feature>
<evidence type="ECO:0000313" key="5">
    <source>
        <dbReference type="EMBL" id="VDP87358.1"/>
    </source>
</evidence>
<dbReference type="Gene3D" id="3.90.190.10">
    <property type="entry name" value="Protein tyrosine phosphatase superfamily"/>
    <property type="match status" value="1"/>
</dbReference>
<reference evidence="7" key="1">
    <citation type="submission" date="2016-06" db="UniProtKB">
        <authorList>
            <consortium name="WormBaseParasite"/>
        </authorList>
    </citation>
    <scope>IDENTIFICATION</scope>
</reference>
<dbReference type="GO" id="GO:0005829">
    <property type="term" value="C:cytosol"/>
    <property type="evidence" value="ECO:0007669"/>
    <property type="project" value="TreeGrafter"/>
</dbReference>
<dbReference type="GO" id="GO:0016314">
    <property type="term" value="F:phosphatidylinositol-3,4,5-trisphosphate 3-phosphatase activity"/>
    <property type="evidence" value="ECO:0007669"/>
    <property type="project" value="TreeGrafter"/>
</dbReference>
<proteinExistence type="predicted"/>
<evidence type="ECO:0000259" key="4">
    <source>
        <dbReference type="PROSITE" id="PS51182"/>
    </source>
</evidence>
<name>A0A183AUJ1_9TREM</name>
<dbReference type="InterPro" id="IPR014020">
    <property type="entry name" value="Tensin_C2-dom"/>
</dbReference>
<dbReference type="AlphaFoldDB" id="A0A183AUJ1"/>
<feature type="domain" description="Phosphatase tensin-type" evidence="3">
    <location>
        <begin position="1"/>
        <end position="150"/>
    </location>
</feature>
<dbReference type="InterPro" id="IPR029021">
    <property type="entry name" value="Prot-tyrosine_phosphatase-like"/>
</dbReference>
<reference evidence="5 6" key="2">
    <citation type="submission" date="2018-11" db="EMBL/GenBank/DDBJ databases">
        <authorList>
            <consortium name="Pathogen Informatics"/>
        </authorList>
    </citation>
    <scope>NUCLEOTIDE SEQUENCE [LARGE SCALE GENOMIC DNA]</scope>
    <source>
        <strain evidence="5 6">Egypt</strain>
    </source>
</reference>
<dbReference type="WBParaSite" id="ECPE_0001065801-mRNA-1">
    <property type="protein sequence ID" value="ECPE_0001065801-mRNA-1"/>
    <property type="gene ID" value="ECPE_0001065801"/>
</dbReference>
<feature type="compositionally biased region" description="Low complexity" evidence="2">
    <location>
        <begin position="627"/>
        <end position="650"/>
    </location>
</feature>
<keyword evidence="6" id="KW-1185">Reference proteome</keyword>
<dbReference type="Gene3D" id="2.60.40.1110">
    <property type="match status" value="2"/>
</dbReference>
<keyword evidence="1" id="KW-0378">Hydrolase</keyword>
<evidence type="ECO:0000313" key="7">
    <source>
        <dbReference type="WBParaSite" id="ECPE_0001065801-mRNA-1"/>
    </source>
</evidence>
<dbReference type="PANTHER" id="PTHR12305">
    <property type="entry name" value="PHOSPHATASE WITH HOMOLOGY TO TENSIN"/>
    <property type="match status" value="1"/>
</dbReference>
<organism evidence="7">
    <name type="scientific">Echinostoma caproni</name>
    <dbReference type="NCBI Taxonomy" id="27848"/>
    <lineage>
        <taxon>Eukaryota</taxon>
        <taxon>Metazoa</taxon>
        <taxon>Spiralia</taxon>
        <taxon>Lophotrochozoa</taxon>
        <taxon>Platyhelminthes</taxon>
        <taxon>Trematoda</taxon>
        <taxon>Digenea</taxon>
        <taxon>Plagiorchiida</taxon>
        <taxon>Echinostomata</taxon>
        <taxon>Echinostomatoidea</taxon>
        <taxon>Echinostomatidae</taxon>
        <taxon>Echinostoma</taxon>
    </lineage>
</organism>
<dbReference type="InterPro" id="IPR029023">
    <property type="entry name" value="Tensin_phosphatase"/>
</dbReference>
<evidence type="ECO:0000256" key="2">
    <source>
        <dbReference type="SAM" id="MobiDB-lite"/>
    </source>
</evidence>
<feature type="domain" description="C2 tensin-type" evidence="4">
    <location>
        <begin position="135"/>
        <end position="273"/>
    </location>
</feature>
<gene>
    <name evidence="5" type="ORF">ECPE_LOCUS10626</name>
</gene>
<evidence type="ECO:0000313" key="6">
    <source>
        <dbReference type="Proteomes" id="UP000272942"/>
    </source>
</evidence>
<dbReference type="Proteomes" id="UP000272942">
    <property type="component" value="Unassembled WGS sequence"/>
</dbReference>
<sequence>MPYPGESGLESLGSNNSIEEVQAMLNARYPDAYAVYNLSARTYRSDRWFDGRVSHRVFEPNRAPALRSLMELCLNARLWLSQKPENICVIHCTDGRALSAILVCSLLCFCRLFDNVSPALQLFSSKRGNPHLSPSQIRYIDYVAQLAHGRISPPHQRPLKLIKLTVAPVPTFNKSKSYVLEDGKIELLLNGTAVMGDLTVVIYHCRSSFAGRNKIASVKIAQFQLYTGFLEPQQSELIYFKSDLDCLDTSSGFGGFTSRYAESFNITLEFMVSPKERPRQGNNLVYPWEMMPGPDALRPDLCVSSEQELHALLADFGRFNIDRTTSKRTPPARPKPANRPASSSASNTNSSGAPSTDVSHNLVGDLSNGSQRESNTEELIESQDKHPGVDSPQSNSVPKLEETTSDVWSPEGAQLPEHNPAEDSTPVADLLGFNSANPDPLISRGSPTPPPPLEQTNVLIDVDLAPTPSDPLPQTTPDVSALVDDFFNVTTNPDIAPSDKPSGMDGVSVDNNWAAAFDLPTTHVPSSSNNPFDIFGDTTTTTTGPIPVVDDFMAPPPPSVPPISKVSPSNGDPPHFDAWWAETGPGHMSSSASATNLTAGSTTTAATVDPFANLSNVFGRPHDSSRSRSTAAGPASTAATSGGFSAGPSPVHRPTSTGQLFCLHCIHTYL</sequence>
<dbReference type="SUPFAM" id="SSF52799">
    <property type="entry name" value="(Phosphotyrosine protein) phosphatases II"/>
    <property type="match status" value="1"/>
</dbReference>
<feature type="compositionally biased region" description="Low complexity" evidence="2">
    <location>
        <begin position="338"/>
        <end position="356"/>
    </location>
</feature>
<dbReference type="SMART" id="SM01326">
    <property type="entry name" value="PTEN_C2"/>
    <property type="match status" value="1"/>
</dbReference>
<dbReference type="PROSITE" id="PS51181">
    <property type="entry name" value="PPASE_TENSIN"/>
    <property type="match status" value="1"/>
</dbReference>
<dbReference type="EMBL" id="UZAN01049398">
    <property type="protein sequence ID" value="VDP87358.1"/>
    <property type="molecule type" value="Genomic_DNA"/>
</dbReference>
<evidence type="ECO:0000256" key="1">
    <source>
        <dbReference type="ARBA" id="ARBA00022801"/>
    </source>
</evidence>
<dbReference type="InterPro" id="IPR051281">
    <property type="entry name" value="Dual-spec_lipid-protein_phosph"/>
</dbReference>
<protein>
    <submittedName>
        <fullName evidence="7">C2 tensin-type domain-containing protein</fullName>
    </submittedName>
</protein>
<evidence type="ECO:0000259" key="3">
    <source>
        <dbReference type="PROSITE" id="PS51181"/>
    </source>
</evidence>
<accession>A0A183AUJ1</accession>